<feature type="transmembrane region" description="Helical" evidence="1">
    <location>
        <begin position="12"/>
        <end position="31"/>
    </location>
</feature>
<sequence length="240" mass="28065">MPLISIPNQSYRWLLAELTVVVLSILLAFQIEEWRVSRSERSIEIANLEAILSDLDDRERTTSQVIYFARETQQGISEFISLMQNTQNLDGDEFITSKLSTSKQWLWEKSRLNTRGYFSFVNMSLVSDSQLRDSLNNYYMGFEFYFDEKVSQYNEIWRQSKVILFEEFEYSPVENFGNSPNFVWRIEDPNKPFPSNPGFVPAMGRLYDRAEIIIGIAETGNSILTDELRPALEKYLAELR</sequence>
<evidence type="ECO:0000313" key="3">
    <source>
        <dbReference type="Proteomes" id="UP000218327"/>
    </source>
</evidence>
<keyword evidence="1" id="KW-1133">Transmembrane helix</keyword>
<keyword evidence="1" id="KW-0472">Membrane</keyword>
<comment type="caution">
    <text evidence="2">The sequence shown here is derived from an EMBL/GenBank/DDBJ whole genome shotgun (WGS) entry which is preliminary data.</text>
</comment>
<proteinExistence type="predicted"/>
<organism evidence="2 3">
    <name type="scientific">SAR86 cluster bacterium</name>
    <dbReference type="NCBI Taxonomy" id="2030880"/>
    <lineage>
        <taxon>Bacteria</taxon>
        <taxon>Pseudomonadati</taxon>
        <taxon>Pseudomonadota</taxon>
        <taxon>Gammaproteobacteria</taxon>
        <taxon>SAR86 cluster</taxon>
    </lineage>
</organism>
<protein>
    <submittedName>
        <fullName evidence="2">Uncharacterized protein</fullName>
    </submittedName>
</protein>
<dbReference type="Proteomes" id="UP000218327">
    <property type="component" value="Unassembled WGS sequence"/>
</dbReference>
<gene>
    <name evidence="2" type="ORF">COA96_06945</name>
</gene>
<evidence type="ECO:0000256" key="1">
    <source>
        <dbReference type="SAM" id="Phobius"/>
    </source>
</evidence>
<dbReference type="EMBL" id="NVVJ01000015">
    <property type="protein sequence ID" value="PCJ25757.1"/>
    <property type="molecule type" value="Genomic_DNA"/>
</dbReference>
<accession>A0A2A5B2G3</accession>
<name>A0A2A5B2G3_9GAMM</name>
<dbReference type="AlphaFoldDB" id="A0A2A5B2G3"/>
<reference evidence="3" key="1">
    <citation type="submission" date="2017-08" db="EMBL/GenBank/DDBJ databases">
        <title>A dynamic microbial community with high functional redundancy inhabits the cold, oxic subseafloor aquifer.</title>
        <authorList>
            <person name="Tully B.J."/>
            <person name="Wheat C.G."/>
            <person name="Glazer B.T."/>
            <person name="Huber J.A."/>
        </authorList>
    </citation>
    <scope>NUCLEOTIDE SEQUENCE [LARGE SCALE GENOMIC DNA]</scope>
</reference>
<keyword evidence="1" id="KW-0812">Transmembrane</keyword>
<evidence type="ECO:0000313" key="2">
    <source>
        <dbReference type="EMBL" id="PCJ25757.1"/>
    </source>
</evidence>